<keyword evidence="1" id="KW-1133">Transmembrane helix</keyword>
<dbReference type="STRING" id="418495.SAMN05216215_101879"/>
<evidence type="ECO:0000313" key="2">
    <source>
        <dbReference type="EMBL" id="SDX99308.1"/>
    </source>
</evidence>
<evidence type="ECO:0000313" key="3">
    <source>
        <dbReference type="Proteomes" id="UP000199529"/>
    </source>
</evidence>
<dbReference type="RefSeq" id="WP_093267531.1">
    <property type="nucleotide sequence ID" value="NZ_FNOK01000018.1"/>
</dbReference>
<protein>
    <submittedName>
        <fullName evidence="2">Uncharacterized protein</fullName>
    </submittedName>
</protein>
<feature type="transmembrane region" description="Helical" evidence="1">
    <location>
        <begin position="77"/>
        <end position="97"/>
    </location>
</feature>
<name>A0A1H3G9I2_9PSEU</name>
<keyword evidence="3" id="KW-1185">Reference proteome</keyword>
<organism evidence="2 3">
    <name type="scientific">Saccharopolyspora shandongensis</name>
    <dbReference type="NCBI Taxonomy" id="418495"/>
    <lineage>
        <taxon>Bacteria</taxon>
        <taxon>Bacillati</taxon>
        <taxon>Actinomycetota</taxon>
        <taxon>Actinomycetes</taxon>
        <taxon>Pseudonocardiales</taxon>
        <taxon>Pseudonocardiaceae</taxon>
        <taxon>Saccharopolyspora</taxon>
    </lineage>
</organism>
<gene>
    <name evidence="2" type="ORF">SAMN05216215_101879</name>
</gene>
<feature type="transmembrane region" description="Helical" evidence="1">
    <location>
        <begin position="50"/>
        <end position="71"/>
    </location>
</feature>
<keyword evidence="1" id="KW-0472">Membrane</keyword>
<accession>A0A1H3G9I2</accession>
<sequence length="101" mass="10453">MVSHVRAWASGTGLPKTLAVCSALPTFAVSLWGTYALLEMAWIGPGGGDPSFLLAALGTVLVGALGAWALLTQHLDIAWSLAALLFLIGSPINRELLIGLV</sequence>
<reference evidence="3" key="1">
    <citation type="submission" date="2016-10" db="EMBL/GenBank/DDBJ databases">
        <authorList>
            <person name="Varghese N."/>
            <person name="Submissions S."/>
        </authorList>
    </citation>
    <scope>NUCLEOTIDE SEQUENCE [LARGE SCALE GENOMIC DNA]</scope>
    <source>
        <strain evidence="3">CGMCC 4.3530</strain>
    </source>
</reference>
<evidence type="ECO:0000256" key="1">
    <source>
        <dbReference type="SAM" id="Phobius"/>
    </source>
</evidence>
<dbReference type="Proteomes" id="UP000199529">
    <property type="component" value="Unassembled WGS sequence"/>
</dbReference>
<keyword evidence="1" id="KW-0812">Transmembrane</keyword>
<proteinExistence type="predicted"/>
<feature type="transmembrane region" description="Helical" evidence="1">
    <location>
        <begin position="17"/>
        <end position="38"/>
    </location>
</feature>
<dbReference type="AlphaFoldDB" id="A0A1H3G9I2"/>
<dbReference type="EMBL" id="FNOK01000018">
    <property type="protein sequence ID" value="SDX99308.1"/>
    <property type="molecule type" value="Genomic_DNA"/>
</dbReference>